<evidence type="ECO:0000256" key="1">
    <source>
        <dbReference type="ARBA" id="ARBA00004117"/>
    </source>
</evidence>
<feature type="domain" description="Flagellar hook protein FlgE D2" evidence="8">
    <location>
        <begin position="213"/>
        <end position="385"/>
    </location>
</feature>
<dbReference type="GO" id="GO:0009424">
    <property type="term" value="C:bacterial-type flagellum hook"/>
    <property type="evidence" value="ECO:0007669"/>
    <property type="project" value="TreeGrafter"/>
</dbReference>
<evidence type="ECO:0000256" key="3">
    <source>
        <dbReference type="ARBA" id="ARBA00019015"/>
    </source>
</evidence>
<sequence length="505" mass="54381">MSLTASMWTGVSGLRGHGQKMGVIGNNIANVSTVGFKGSRMHFEDFMSQSVSVANGIGQVGRGVAVGAILGDFSQGSLETTNEATDVAITGNGFFLVSPPGEAISYYTRAGNFRFDKDGFLVDPHGYRVQGWEIGQKRVDQLIGQVNVEQGQQVNIQGVPGDIRLENFQSPPQSTNNFGMILNLDSKSPKIAADPADPDDPNLWSEWKPGIGEQQYSYQSTLRVYDENGGGHNLTVYFQQREPLPDVLDYDGNIVTPGEPPANKYWQFIVTVPPEEDLRGVDAANAGLLFRGEMEFNAAGELIGMQNMNSLLNPSGAAGDPVYSQNGYPLVYANFLGVNAADMQPIELNFGISLAGAGGNWNPDALNSTSYASPSTTLFQAQDGYTAGFLQNISVSREGVLTGRYSNGQVTELYALTLADFNNVWGLRREGGNLFAETRDSGPALTGIAGRGRLGTIASNALELSNVDLATEFVKMISTQKGFQANSKTITTTDMMLDEVIRMKR</sequence>
<proteinExistence type="inferred from homology"/>
<dbReference type="AlphaFoldDB" id="A0A1G6E4N8"/>
<evidence type="ECO:0000259" key="7">
    <source>
        <dbReference type="Pfam" id="PF06429"/>
    </source>
</evidence>
<dbReference type="InterPro" id="IPR020013">
    <property type="entry name" value="Flagellar_FlgE/F/G"/>
</dbReference>
<comment type="function">
    <text evidence="5">A flexible structure which links the flagellar filament to the drive apparatus in the basal body.</text>
</comment>
<reference evidence="10 11" key="1">
    <citation type="submission" date="2016-10" db="EMBL/GenBank/DDBJ databases">
        <authorList>
            <person name="de Groot N.N."/>
        </authorList>
    </citation>
    <scope>NUCLEOTIDE SEQUENCE [LARGE SCALE GENOMIC DNA]</scope>
    <source>
        <strain evidence="10 11">ASO4-2</strain>
    </source>
</reference>
<gene>
    <name evidence="10" type="ORF">SAMN05660653_02579</name>
</gene>
<dbReference type="InterPro" id="IPR037058">
    <property type="entry name" value="Falgellar_hook_FlgE_sf"/>
</dbReference>
<evidence type="ECO:0000259" key="6">
    <source>
        <dbReference type="Pfam" id="PF00460"/>
    </source>
</evidence>
<dbReference type="GO" id="GO:0005829">
    <property type="term" value="C:cytosol"/>
    <property type="evidence" value="ECO:0007669"/>
    <property type="project" value="TreeGrafter"/>
</dbReference>
<dbReference type="InterPro" id="IPR011491">
    <property type="entry name" value="FlgE_D2"/>
</dbReference>
<dbReference type="Pfam" id="PF22692">
    <property type="entry name" value="LlgE_F_G_D1"/>
    <property type="match status" value="1"/>
</dbReference>
<dbReference type="InterPro" id="IPR037925">
    <property type="entry name" value="FlgE/F/G-like"/>
</dbReference>
<feature type="domain" description="Flagellar basal-body/hook protein C-terminal" evidence="7">
    <location>
        <begin position="459"/>
        <end position="503"/>
    </location>
</feature>
<feature type="domain" description="Flagellar basal body rod protein N-terminal" evidence="6">
    <location>
        <begin position="9"/>
        <end position="37"/>
    </location>
</feature>
<keyword evidence="4 5" id="KW-0975">Bacterial flagellum</keyword>
<dbReference type="Pfam" id="PF07559">
    <property type="entry name" value="FlgE_D2"/>
    <property type="match status" value="1"/>
</dbReference>
<evidence type="ECO:0000313" key="11">
    <source>
        <dbReference type="Proteomes" id="UP000198771"/>
    </source>
</evidence>
<dbReference type="Proteomes" id="UP000198771">
    <property type="component" value="Unassembled WGS sequence"/>
</dbReference>
<dbReference type="PANTHER" id="PTHR30435:SF1">
    <property type="entry name" value="FLAGELLAR HOOK PROTEIN FLGE"/>
    <property type="match status" value="1"/>
</dbReference>
<name>A0A1G6E4N8_9BACT</name>
<keyword evidence="10" id="KW-0969">Cilium</keyword>
<evidence type="ECO:0000259" key="8">
    <source>
        <dbReference type="Pfam" id="PF07559"/>
    </source>
</evidence>
<dbReference type="NCBIfam" id="TIGR03506">
    <property type="entry name" value="FlgEFG_subfam"/>
    <property type="match status" value="1"/>
</dbReference>
<dbReference type="RefSeq" id="WP_092122483.1">
    <property type="nucleotide sequence ID" value="NZ_FMXO01000015.1"/>
</dbReference>
<keyword evidence="10" id="KW-0966">Cell projection</keyword>
<keyword evidence="11" id="KW-1185">Reference proteome</keyword>
<dbReference type="SUPFAM" id="SSF117143">
    <property type="entry name" value="Flagellar hook protein flgE"/>
    <property type="match status" value="1"/>
</dbReference>
<evidence type="ECO:0000256" key="4">
    <source>
        <dbReference type="ARBA" id="ARBA00023143"/>
    </source>
</evidence>
<dbReference type="InterPro" id="IPR010930">
    <property type="entry name" value="Flg_bb/hook_C_dom"/>
</dbReference>
<dbReference type="GO" id="GO:0009425">
    <property type="term" value="C:bacterial-type flagellum basal body"/>
    <property type="evidence" value="ECO:0007669"/>
    <property type="project" value="UniProtKB-SubCell"/>
</dbReference>
<feature type="domain" description="Flagellar hook protein FlgE/F/G-like D1" evidence="9">
    <location>
        <begin position="88"/>
        <end position="151"/>
    </location>
</feature>
<dbReference type="InterPro" id="IPR053967">
    <property type="entry name" value="LlgE_F_G-like_D1"/>
</dbReference>
<dbReference type="OrthoDB" id="9804559at2"/>
<comment type="subcellular location">
    <subcellularLocation>
        <location evidence="1 5">Bacterial flagellum basal body</location>
    </subcellularLocation>
</comment>
<dbReference type="Pfam" id="PF06429">
    <property type="entry name" value="Flg_bbr_C"/>
    <property type="match status" value="1"/>
</dbReference>
<evidence type="ECO:0000256" key="5">
    <source>
        <dbReference type="RuleBase" id="RU362116"/>
    </source>
</evidence>
<dbReference type="STRING" id="617002.SAMN05660653_02579"/>
<dbReference type="InterPro" id="IPR001444">
    <property type="entry name" value="Flag_bb_rod_N"/>
</dbReference>
<evidence type="ECO:0000259" key="9">
    <source>
        <dbReference type="Pfam" id="PF22692"/>
    </source>
</evidence>
<dbReference type="Pfam" id="PF00460">
    <property type="entry name" value="Flg_bb_rod"/>
    <property type="match status" value="1"/>
</dbReference>
<organism evidence="10 11">
    <name type="scientific">Desulfonatronum thiosulfatophilum</name>
    <dbReference type="NCBI Taxonomy" id="617002"/>
    <lineage>
        <taxon>Bacteria</taxon>
        <taxon>Pseudomonadati</taxon>
        <taxon>Thermodesulfobacteriota</taxon>
        <taxon>Desulfovibrionia</taxon>
        <taxon>Desulfovibrionales</taxon>
        <taxon>Desulfonatronaceae</taxon>
        <taxon>Desulfonatronum</taxon>
    </lineage>
</organism>
<dbReference type="PANTHER" id="PTHR30435">
    <property type="entry name" value="FLAGELLAR PROTEIN"/>
    <property type="match status" value="1"/>
</dbReference>
<comment type="similarity">
    <text evidence="2 5">Belongs to the flagella basal body rod proteins family.</text>
</comment>
<protein>
    <recommendedName>
        <fullName evidence="3 5">Flagellar hook protein FlgE</fullName>
    </recommendedName>
</protein>
<dbReference type="GO" id="GO:0071978">
    <property type="term" value="P:bacterial-type flagellum-dependent swarming motility"/>
    <property type="evidence" value="ECO:0007669"/>
    <property type="project" value="TreeGrafter"/>
</dbReference>
<keyword evidence="10" id="KW-0282">Flagellum</keyword>
<evidence type="ECO:0000256" key="2">
    <source>
        <dbReference type="ARBA" id="ARBA00009677"/>
    </source>
</evidence>
<dbReference type="EMBL" id="FMXO01000015">
    <property type="protein sequence ID" value="SDB51895.1"/>
    <property type="molecule type" value="Genomic_DNA"/>
</dbReference>
<accession>A0A1G6E4N8</accession>
<dbReference type="Gene3D" id="2.60.98.20">
    <property type="entry name" value="Flagellar hook protein FlgE"/>
    <property type="match status" value="1"/>
</dbReference>
<evidence type="ECO:0000313" key="10">
    <source>
        <dbReference type="EMBL" id="SDB51895.1"/>
    </source>
</evidence>